<sequence>MPSVILVGALQCNTPQQNAGAFIGEWNFAGWDANRKMSQTHGGTFGFFNWLPMQYNVNWDSFEYIDGAINDADAKPIIGANV</sequence>
<dbReference type="RefSeq" id="WP_274455208.1">
    <property type="nucleotide sequence ID" value="NZ_CP067097.1"/>
</dbReference>
<organism evidence="1 2">
    <name type="scientific">Alicyclobacillus cycloheptanicus</name>
    <dbReference type="NCBI Taxonomy" id="1457"/>
    <lineage>
        <taxon>Bacteria</taxon>
        <taxon>Bacillati</taxon>
        <taxon>Bacillota</taxon>
        <taxon>Bacilli</taxon>
        <taxon>Bacillales</taxon>
        <taxon>Alicyclobacillaceae</taxon>
        <taxon>Alicyclobacillus</taxon>
    </lineage>
</organism>
<comment type="caution">
    <text evidence="1">The sequence shown here is derived from an EMBL/GenBank/DDBJ whole genome shotgun (WGS) entry which is preliminary data.</text>
</comment>
<accession>A0ABT9XEU7</accession>
<protein>
    <submittedName>
        <fullName evidence="1">Uncharacterized protein</fullName>
    </submittedName>
</protein>
<dbReference type="Proteomes" id="UP001232973">
    <property type="component" value="Unassembled WGS sequence"/>
</dbReference>
<reference evidence="1 2" key="1">
    <citation type="submission" date="2023-07" db="EMBL/GenBank/DDBJ databases">
        <title>Genomic Encyclopedia of Type Strains, Phase IV (KMG-IV): sequencing the most valuable type-strain genomes for metagenomic binning, comparative biology and taxonomic classification.</title>
        <authorList>
            <person name="Goeker M."/>
        </authorList>
    </citation>
    <scope>NUCLEOTIDE SEQUENCE [LARGE SCALE GENOMIC DNA]</scope>
    <source>
        <strain evidence="1 2">DSM 4006</strain>
    </source>
</reference>
<evidence type="ECO:0000313" key="2">
    <source>
        <dbReference type="Proteomes" id="UP001232973"/>
    </source>
</evidence>
<dbReference type="EMBL" id="JAUSTP010000002">
    <property type="protein sequence ID" value="MDQ0188819.1"/>
    <property type="molecule type" value="Genomic_DNA"/>
</dbReference>
<name>A0ABT9XEU7_9BACL</name>
<gene>
    <name evidence="1" type="ORF">J2S03_000631</name>
</gene>
<keyword evidence="2" id="KW-1185">Reference proteome</keyword>
<evidence type="ECO:0000313" key="1">
    <source>
        <dbReference type="EMBL" id="MDQ0188819.1"/>
    </source>
</evidence>
<proteinExistence type="predicted"/>